<dbReference type="InterPro" id="IPR009724">
    <property type="entry name" value="TMEM70"/>
</dbReference>
<proteinExistence type="predicted"/>
<dbReference type="EMBL" id="AGNL01018541">
    <property type="protein sequence ID" value="EJK62916.1"/>
    <property type="molecule type" value="Genomic_DNA"/>
</dbReference>
<dbReference type="PANTHER" id="PTHR13281:SF0">
    <property type="entry name" value="TRANSMEMBRANE PROTEIN 70, MITOCHONDRIAL"/>
    <property type="match status" value="1"/>
</dbReference>
<reference evidence="3 4" key="1">
    <citation type="journal article" date="2012" name="Genome Biol.">
        <title>Genome and low-iron response of an oceanic diatom adapted to chronic iron limitation.</title>
        <authorList>
            <person name="Lommer M."/>
            <person name="Specht M."/>
            <person name="Roy A.S."/>
            <person name="Kraemer L."/>
            <person name="Andreson R."/>
            <person name="Gutowska M.A."/>
            <person name="Wolf J."/>
            <person name="Bergner S.V."/>
            <person name="Schilhabel M.B."/>
            <person name="Klostermeier U.C."/>
            <person name="Beiko R.G."/>
            <person name="Rosenstiel P."/>
            <person name="Hippler M."/>
            <person name="Laroche J."/>
        </authorList>
    </citation>
    <scope>NUCLEOTIDE SEQUENCE [LARGE SCALE GENOMIC DNA]</scope>
    <source>
        <strain evidence="3 4">CCMP1005</strain>
    </source>
</reference>
<dbReference type="InterPro" id="IPR045325">
    <property type="entry name" value="TMEM70/TMEM186/TMEM223"/>
</dbReference>
<evidence type="ECO:0000256" key="2">
    <source>
        <dbReference type="SAM" id="Phobius"/>
    </source>
</evidence>
<feature type="transmembrane region" description="Helical" evidence="2">
    <location>
        <begin position="265"/>
        <end position="285"/>
    </location>
</feature>
<dbReference type="eggNOG" id="ENOG502SEKA">
    <property type="taxonomic scope" value="Eukaryota"/>
</dbReference>
<dbReference type="Pfam" id="PF06979">
    <property type="entry name" value="TMEM70"/>
    <property type="match status" value="1"/>
</dbReference>
<keyword evidence="2" id="KW-0812">Transmembrane</keyword>
<dbReference type="GO" id="GO:0031966">
    <property type="term" value="C:mitochondrial membrane"/>
    <property type="evidence" value="ECO:0007669"/>
    <property type="project" value="TreeGrafter"/>
</dbReference>
<sequence length="379" mass="40766">NLSTLSESAGFADAASSKQEMIVSSGAKRRCASDNNFINRGNLSSTSCLEALHCPSKPTANASWSDDEALPASSFMFRYRRDWCRGPVAVLCRVAAQDAADGSGGQQASRIRKDTTDTPPPSQPAPAASRVRDIAIDIQPARGTNSRLVDDAGAADDGDDALCEAGVFLELHRPAPAIISPCSWTANHWGDWAAAASVDGPRRSFGGKAPEDKEKQTLIYEGPFGSLTLKLKRLSLFSAVIAIVGLPSLSFLYGTGSVPAPGQLAVIATASITAVGSTALLSYCFSPYIHTMEQLEQDRNLLRATTRDILAREVVTVFDPKDVTASTNNARPFCNFMLGGRPFYVHPELVNDDKLRAQLVGEPPQEQDKKIRKDDDEFF</sequence>
<keyword evidence="4" id="KW-1185">Reference proteome</keyword>
<dbReference type="OrthoDB" id="46081at2759"/>
<evidence type="ECO:0000256" key="1">
    <source>
        <dbReference type="SAM" id="MobiDB-lite"/>
    </source>
</evidence>
<dbReference type="Proteomes" id="UP000266841">
    <property type="component" value="Unassembled WGS sequence"/>
</dbReference>
<comment type="caution">
    <text evidence="3">The sequence shown here is derived from an EMBL/GenBank/DDBJ whole genome shotgun (WGS) entry which is preliminary data.</text>
</comment>
<feature type="non-terminal residue" evidence="3">
    <location>
        <position position="1"/>
    </location>
</feature>
<accession>K0SPH0</accession>
<feature type="region of interest" description="Disordered" evidence="1">
    <location>
        <begin position="101"/>
        <end position="131"/>
    </location>
</feature>
<evidence type="ECO:0008006" key="5">
    <source>
        <dbReference type="Google" id="ProtNLM"/>
    </source>
</evidence>
<name>K0SPH0_THAOC</name>
<dbReference type="GO" id="GO:0033615">
    <property type="term" value="P:mitochondrial proton-transporting ATP synthase complex assembly"/>
    <property type="evidence" value="ECO:0007669"/>
    <property type="project" value="TreeGrafter"/>
</dbReference>
<organism evidence="3 4">
    <name type="scientific">Thalassiosira oceanica</name>
    <name type="common">Marine diatom</name>
    <dbReference type="NCBI Taxonomy" id="159749"/>
    <lineage>
        <taxon>Eukaryota</taxon>
        <taxon>Sar</taxon>
        <taxon>Stramenopiles</taxon>
        <taxon>Ochrophyta</taxon>
        <taxon>Bacillariophyta</taxon>
        <taxon>Coscinodiscophyceae</taxon>
        <taxon>Thalassiosirophycidae</taxon>
        <taxon>Thalassiosirales</taxon>
        <taxon>Thalassiosiraceae</taxon>
        <taxon>Thalassiosira</taxon>
    </lineage>
</organism>
<keyword evidence="2" id="KW-0472">Membrane</keyword>
<evidence type="ECO:0000313" key="3">
    <source>
        <dbReference type="EMBL" id="EJK62916.1"/>
    </source>
</evidence>
<feature type="transmembrane region" description="Helical" evidence="2">
    <location>
        <begin position="234"/>
        <end position="253"/>
    </location>
</feature>
<keyword evidence="2" id="KW-1133">Transmembrane helix</keyword>
<dbReference type="AlphaFoldDB" id="K0SPH0"/>
<evidence type="ECO:0000313" key="4">
    <source>
        <dbReference type="Proteomes" id="UP000266841"/>
    </source>
</evidence>
<protein>
    <recommendedName>
        <fullName evidence="5">Transmembrane protein 186</fullName>
    </recommendedName>
</protein>
<gene>
    <name evidence="3" type="ORF">THAOC_16453</name>
</gene>
<dbReference type="PANTHER" id="PTHR13281">
    <property type="entry name" value="TRANSMEMBRANE PROTEIN 70, MITOCHONDRIAL"/>
    <property type="match status" value="1"/>
</dbReference>